<dbReference type="CDD" id="cd01146">
    <property type="entry name" value="FhuD"/>
    <property type="match status" value="1"/>
</dbReference>
<name>A0A6F8Z006_9ACTN</name>
<dbReference type="KEGG" id="psuu:Psuf_088310"/>
<feature type="chain" id="PRO_5026329231" evidence="5">
    <location>
        <begin position="26"/>
        <end position="334"/>
    </location>
</feature>
<feature type="signal peptide" evidence="5">
    <location>
        <begin position="1"/>
        <end position="25"/>
    </location>
</feature>
<dbReference type="SUPFAM" id="SSF53807">
    <property type="entry name" value="Helical backbone' metal receptor"/>
    <property type="match status" value="1"/>
</dbReference>
<evidence type="ECO:0000256" key="4">
    <source>
        <dbReference type="ARBA" id="ARBA00022729"/>
    </source>
</evidence>
<evidence type="ECO:0000256" key="5">
    <source>
        <dbReference type="SAM" id="SignalP"/>
    </source>
</evidence>
<accession>A0A6F8Z006</accession>
<dbReference type="Gene3D" id="3.40.50.1980">
    <property type="entry name" value="Nitrogenase molybdenum iron protein domain"/>
    <property type="match status" value="2"/>
</dbReference>
<dbReference type="Pfam" id="PF01497">
    <property type="entry name" value="Peripla_BP_2"/>
    <property type="match status" value="1"/>
</dbReference>
<dbReference type="PROSITE" id="PS50983">
    <property type="entry name" value="FE_B12_PBP"/>
    <property type="match status" value="1"/>
</dbReference>
<dbReference type="PANTHER" id="PTHR30532:SF24">
    <property type="entry name" value="FERRIC ENTEROBACTIN-BINDING PERIPLASMIC PROTEIN FEPB"/>
    <property type="match status" value="1"/>
</dbReference>
<evidence type="ECO:0000256" key="2">
    <source>
        <dbReference type="ARBA" id="ARBA00008814"/>
    </source>
</evidence>
<dbReference type="PANTHER" id="PTHR30532">
    <property type="entry name" value="IRON III DICITRATE-BINDING PERIPLASMIC PROTEIN"/>
    <property type="match status" value="1"/>
</dbReference>
<evidence type="ECO:0000313" key="8">
    <source>
        <dbReference type="Proteomes" id="UP000503011"/>
    </source>
</evidence>
<reference evidence="7 8" key="1">
    <citation type="submission" date="2020-03" db="EMBL/GenBank/DDBJ databases">
        <title>Whole genome shotgun sequence of Phytohabitans suffuscus NBRC 105367.</title>
        <authorList>
            <person name="Komaki H."/>
            <person name="Tamura T."/>
        </authorList>
    </citation>
    <scope>NUCLEOTIDE SEQUENCE [LARGE SCALE GENOMIC DNA]</scope>
    <source>
        <strain evidence="7 8">NBRC 105367</strain>
    </source>
</reference>
<evidence type="ECO:0000256" key="1">
    <source>
        <dbReference type="ARBA" id="ARBA00004196"/>
    </source>
</evidence>
<comment type="subcellular location">
    <subcellularLocation>
        <location evidence="1">Cell envelope</location>
    </subcellularLocation>
</comment>
<dbReference type="InterPro" id="IPR051313">
    <property type="entry name" value="Bact_iron-sidero_bind"/>
</dbReference>
<dbReference type="GO" id="GO:0030288">
    <property type="term" value="C:outer membrane-bounded periplasmic space"/>
    <property type="evidence" value="ECO:0007669"/>
    <property type="project" value="TreeGrafter"/>
</dbReference>
<sequence>MLRSRLPFAAALAAVLALGACGSEAEPDEPAAPAASAAAFPVTVAHKYGSTEITSAPTRVVTLGLSDQDAVLALGVKPVGAVDWFGERPFGKWPWAQSLWGSTPPEIVGERDEYNFEKIAALRPDLILAQYSGMTKENYETLSQIAPTVGQPAKFDDYAAPWQDMTLAIGQALGKRAQAEQLIAGIDKRFADVRAQHPEWAGKTAAVVDPYEPGQYAVFAGSDPKAVFLTGLGFTIPEAITKEAGKENAVVVSSERLDLVDVDRLLFLSGDPTAESRVKADKVYAGLAVAKENRATFLPYEEPPLGGALSFNTVLSIPYAIDQVVPILAGGSGK</sequence>
<dbReference type="RefSeq" id="WP_173164645.1">
    <property type="nucleotide sequence ID" value="NZ_AP022871.1"/>
</dbReference>
<keyword evidence="4 5" id="KW-0732">Signal</keyword>
<comment type="similarity">
    <text evidence="2">Belongs to the bacterial solute-binding protein 8 family.</text>
</comment>
<gene>
    <name evidence="7" type="ORF">Psuf_088310</name>
</gene>
<dbReference type="PROSITE" id="PS51257">
    <property type="entry name" value="PROKAR_LIPOPROTEIN"/>
    <property type="match status" value="1"/>
</dbReference>
<evidence type="ECO:0000313" key="7">
    <source>
        <dbReference type="EMBL" id="BCB91518.1"/>
    </source>
</evidence>
<dbReference type="InterPro" id="IPR002491">
    <property type="entry name" value="ABC_transptr_periplasmic_BD"/>
</dbReference>
<feature type="domain" description="Fe/B12 periplasmic-binding" evidence="6">
    <location>
        <begin position="59"/>
        <end position="332"/>
    </location>
</feature>
<organism evidence="7 8">
    <name type="scientific">Phytohabitans suffuscus</name>
    <dbReference type="NCBI Taxonomy" id="624315"/>
    <lineage>
        <taxon>Bacteria</taxon>
        <taxon>Bacillati</taxon>
        <taxon>Actinomycetota</taxon>
        <taxon>Actinomycetes</taxon>
        <taxon>Micromonosporales</taxon>
        <taxon>Micromonosporaceae</taxon>
    </lineage>
</organism>
<dbReference type="EMBL" id="AP022871">
    <property type="protein sequence ID" value="BCB91518.1"/>
    <property type="molecule type" value="Genomic_DNA"/>
</dbReference>
<dbReference type="AlphaFoldDB" id="A0A6F8Z006"/>
<dbReference type="GO" id="GO:1901678">
    <property type="term" value="P:iron coordination entity transport"/>
    <property type="evidence" value="ECO:0007669"/>
    <property type="project" value="UniProtKB-ARBA"/>
</dbReference>
<protein>
    <submittedName>
        <fullName evidence="7">ABC transporter substrate-binding protein</fullName>
    </submittedName>
</protein>
<reference evidence="7 8" key="2">
    <citation type="submission" date="2020-03" db="EMBL/GenBank/DDBJ databases">
        <authorList>
            <person name="Ichikawa N."/>
            <person name="Kimura A."/>
            <person name="Kitahashi Y."/>
            <person name="Uohara A."/>
        </authorList>
    </citation>
    <scope>NUCLEOTIDE SEQUENCE [LARGE SCALE GENOMIC DNA]</scope>
    <source>
        <strain evidence="7 8">NBRC 105367</strain>
    </source>
</reference>
<keyword evidence="3" id="KW-0813">Transport</keyword>
<keyword evidence="8" id="KW-1185">Reference proteome</keyword>
<evidence type="ECO:0000256" key="3">
    <source>
        <dbReference type="ARBA" id="ARBA00022448"/>
    </source>
</evidence>
<evidence type="ECO:0000259" key="6">
    <source>
        <dbReference type="PROSITE" id="PS50983"/>
    </source>
</evidence>
<proteinExistence type="inferred from homology"/>
<dbReference type="Proteomes" id="UP000503011">
    <property type="component" value="Chromosome"/>
</dbReference>